<evidence type="ECO:0008006" key="4">
    <source>
        <dbReference type="Google" id="ProtNLM"/>
    </source>
</evidence>
<proteinExistence type="predicted"/>
<dbReference type="EMBL" id="MAAO01000005">
    <property type="protein sequence ID" value="OUR97810.1"/>
    <property type="molecule type" value="Genomic_DNA"/>
</dbReference>
<dbReference type="Proteomes" id="UP000196531">
    <property type="component" value="Unassembled WGS sequence"/>
</dbReference>
<evidence type="ECO:0000313" key="2">
    <source>
        <dbReference type="EMBL" id="OUR97810.1"/>
    </source>
</evidence>
<feature type="chain" id="PRO_5013187090" description="Lipoprotein" evidence="1">
    <location>
        <begin position="20"/>
        <end position="184"/>
    </location>
</feature>
<gene>
    <name evidence="2" type="ORF">A9Q84_06310</name>
</gene>
<evidence type="ECO:0000313" key="3">
    <source>
        <dbReference type="Proteomes" id="UP000196531"/>
    </source>
</evidence>
<feature type="signal peptide" evidence="1">
    <location>
        <begin position="1"/>
        <end position="19"/>
    </location>
</feature>
<reference evidence="3" key="1">
    <citation type="journal article" date="2017" name="Proc. Natl. Acad. Sci. U.S.A.">
        <title>Simulation of Deepwater Horizon oil plume reveals substrate specialization within a complex community of hydrocarbon-degraders.</title>
        <authorList>
            <person name="Hu P."/>
            <person name="Dubinsky E.A."/>
            <person name="Probst A.J."/>
            <person name="Wang J."/>
            <person name="Sieber C.M.K."/>
            <person name="Tom L.M."/>
            <person name="Gardinali P."/>
            <person name="Banfield J.F."/>
            <person name="Atlas R.M."/>
            <person name="Andersen G.L."/>
        </authorList>
    </citation>
    <scope>NUCLEOTIDE SEQUENCE [LARGE SCALE GENOMIC DNA]</scope>
</reference>
<evidence type="ECO:0000256" key="1">
    <source>
        <dbReference type="SAM" id="SignalP"/>
    </source>
</evidence>
<dbReference type="AlphaFoldDB" id="A0A1Y5F9D6"/>
<keyword evidence="1" id="KW-0732">Signal</keyword>
<sequence length="184" mass="21474">MKTLLLCLSLFLASGGASALEWEDLKGCYFTVKYNDNFLENSKDNYSVINLNENPLFFLDSNEGEFLVHSIVLYKGPDKLYHYQDIYIEDGANSRSYGVLINNFRSFVRYRFSPEKILYLTNELRAREIELDIYEVIAFNKYRHGSDVFIESGRFILERTECYGEIETEEILTKGLKLPLNLKL</sequence>
<name>A0A1Y5F9D6_9BACT</name>
<organism evidence="2 3">
    <name type="scientific">Halobacteriovorax marinus</name>
    <dbReference type="NCBI Taxonomy" id="97084"/>
    <lineage>
        <taxon>Bacteria</taxon>
        <taxon>Pseudomonadati</taxon>
        <taxon>Bdellovibrionota</taxon>
        <taxon>Bacteriovoracia</taxon>
        <taxon>Bacteriovoracales</taxon>
        <taxon>Halobacteriovoraceae</taxon>
        <taxon>Halobacteriovorax</taxon>
    </lineage>
</organism>
<accession>A0A1Y5F9D6</accession>
<comment type="caution">
    <text evidence="2">The sequence shown here is derived from an EMBL/GenBank/DDBJ whole genome shotgun (WGS) entry which is preliminary data.</text>
</comment>
<protein>
    <recommendedName>
        <fullName evidence="4">Lipoprotein</fullName>
    </recommendedName>
</protein>